<dbReference type="Proteomes" id="UP000516173">
    <property type="component" value="Chromosome"/>
</dbReference>
<sequence>MDVGTQAPVRLPGIVITDLTRRRGTRVPAAQPERSAAGYVRYGSSPVGAVVATRLPTALRGY</sequence>
<reference evidence="1 2" key="1">
    <citation type="submission" date="2020-08" db="EMBL/GenBank/DDBJ databases">
        <title>Genome Sequencing of Nocardia wallacei strain FMUON74 and assembly.</title>
        <authorList>
            <person name="Toyokawa M."/>
            <person name="Uesaka K."/>
        </authorList>
    </citation>
    <scope>NUCLEOTIDE SEQUENCE [LARGE SCALE GENOMIC DNA]</scope>
    <source>
        <strain evidence="1 2">FMUON74</strain>
    </source>
</reference>
<dbReference type="EMBL" id="AP023396">
    <property type="protein sequence ID" value="BCK56293.1"/>
    <property type="molecule type" value="Genomic_DNA"/>
</dbReference>
<dbReference type="KEGG" id="nwl:NWFMUON74_40650"/>
<gene>
    <name evidence="1" type="ORF">NWFMUON74_40650</name>
</gene>
<evidence type="ECO:0000313" key="1">
    <source>
        <dbReference type="EMBL" id="BCK56293.1"/>
    </source>
</evidence>
<protein>
    <submittedName>
        <fullName evidence="1">Uncharacterized protein</fullName>
    </submittedName>
</protein>
<evidence type="ECO:0000313" key="2">
    <source>
        <dbReference type="Proteomes" id="UP000516173"/>
    </source>
</evidence>
<organism evidence="1 2">
    <name type="scientific">Nocardia wallacei</name>
    <dbReference type="NCBI Taxonomy" id="480035"/>
    <lineage>
        <taxon>Bacteria</taxon>
        <taxon>Bacillati</taxon>
        <taxon>Actinomycetota</taxon>
        <taxon>Actinomycetes</taxon>
        <taxon>Mycobacteriales</taxon>
        <taxon>Nocardiaceae</taxon>
        <taxon>Nocardia</taxon>
    </lineage>
</organism>
<dbReference type="AlphaFoldDB" id="A0A7G1KQ22"/>
<proteinExistence type="predicted"/>
<accession>A0A7G1KQ22</accession>
<name>A0A7G1KQ22_9NOCA</name>
<keyword evidence="2" id="KW-1185">Reference proteome</keyword>